<dbReference type="RefSeq" id="WP_093201495.1">
    <property type="nucleotide sequence ID" value="NZ_RXOE01000001.1"/>
</dbReference>
<evidence type="ECO:0000313" key="1">
    <source>
        <dbReference type="EMBL" id="RTQ37126.1"/>
    </source>
</evidence>
<name>A0A3S0GZD9_9BURK</name>
<dbReference type="InterPro" id="IPR010323">
    <property type="entry name" value="DUF924"/>
</dbReference>
<dbReference type="OrthoDB" id="7593450at2"/>
<accession>A0A3S0GZD9</accession>
<gene>
    <name evidence="1" type="ORF">EJP69_05190</name>
</gene>
<dbReference type="Pfam" id="PF06041">
    <property type="entry name" value="DUF924"/>
    <property type="match status" value="1"/>
</dbReference>
<dbReference type="Proteomes" id="UP000267418">
    <property type="component" value="Unassembled WGS sequence"/>
</dbReference>
<protein>
    <submittedName>
        <fullName evidence="1">DUF924 family protein</fullName>
    </submittedName>
</protein>
<evidence type="ECO:0000313" key="2">
    <source>
        <dbReference type="Proteomes" id="UP000267418"/>
    </source>
</evidence>
<dbReference type="InterPro" id="IPR011990">
    <property type="entry name" value="TPR-like_helical_dom_sf"/>
</dbReference>
<reference evidence="1 2" key="1">
    <citation type="submission" date="2018-12" db="EMBL/GenBank/DDBJ databases">
        <title>The genome of Variovorax gossypii DSM 100435.</title>
        <authorList>
            <person name="Gao J."/>
            <person name="Sun J."/>
        </authorList>
    </citation>
    <scope>NUCLEOTIDE SEQUENCE [LARGE SCALE GENOMIC DNA]</scope>
    <source>
        <strain evidence="1 2">DSM 100435</strain>
    </source>
</reference>
<dbReference type="AlphaFoldDB" id="A0A3S0GZD9"/>
<sequence>MTSTYLPTARNVVDFWREAGPDRWFAKNDSFDADFALRFSQAHQAAARGELDHWASDAEGALALLVLLDQFPRNTWRGNAHMLATDGKALAVAKQAIEAGFDRQCEPVLQRFFYLPFMHSEVLAEQERSVELNAALDDNTQRYAVLHRDIVARFGRFPHRNSMLGRTSTAEEQKFLDEGGFAG</sequence>
<keyword evidence="2" id="KW-1185">Reference proteome</keyword>
<dbReference type="EMBL" id="RXOE01000001">
    <property type="protein sequence ID" value="RTQ37126.1"/>
    <property type="molecule type" value="Genomic_DNA"/>
</dbReference>
<proteinExistence type="predicted"/>
<dbReference type="SUPFAM" id="SSF48452">
    <property type="entry name" value="TPR-like"/>
    <property type="match status" value="1"/>
</dbReference>
<dbReference type="Gene3D" id="1.25.40.10">
    <property type="entry name" value="Tetratricopeptide repeat domain"/>
    <property type="match status" value="1"/>
</dbReference>
<comment type="caution">
    <text evidence="1">The sequence shown here is derived from an EMBL/GenBank/DDBJ whole genome shotgun (WGS) entry which is preliminary data.</text>
</comment>
<organism evidence="1 2">
    <name type="scientific">Variovorax gossypii</name>
    <dbReference type="NCBI Taxonomy" id="1679495"/>
    <lineage>
        <taxon>Bacteria</taxon>
        <taxon>Pseudomonadati</taxon>
        <taxon>Pseudomonadota</taxon>
        <taxon>Betaproteobacteria</taxon>
        <taxon>Burkholderiales</taxon>
        <taxon>Comamonadaceae</taxon>
        <taxon>Variovorax</taxon>
    </lineage>
</organism>
<dbReference type="Gene3D" id="1.20.58.320">
    <property type="entry name" value="TPR-like"/>
    <property type="match status" value="1"/>
</dbReference>